<dbReference type="Pfam" id="PF00078">
    <property type="entry name" value="RVT_1"/>
    <property type="match status" value="1"/>
</dbReference>
<dbReference type="Gene3D" id="3.60.10.10">
    <property type="entry name" value="Endonuclease/exonuclease/phosphatase"/>
    <property type="match status" value="1"/>
</dbReference>
<dbReference type="Proteomes" id="UP001562425">
    <property type="component" value="Unassembled WGS sequence"/>
</dbReference>
<dbReference type="SUPFAM" id="SSF53098">
    <property type="entry name" value="Ribonuclease H-like"/>
    <property type="match status" value="1"/>
</dbReference>
<dbReference type="PANTHER" id="PTHR36688">
    <property type="entry name" value="ENDO/EXONUCLEASE/PHOSPHATASE DOMAIN-CONTAINING PROTEIN"/>
    <property type="match status" value="1"/>
</dbReference>
<dbReference type="GO" id="GO:0042575">
    <property type="term" value="C:DNA polymerase complex"/>
    <property type="evidence" value="ECO:0007669"/>
    <property type="project" value="UniProtKB-ARBA"/>
</dbReference>
<comment type="caution">
    <text evidence="4">The sequence shown here is derived from an EMBL/GenBank/DDBJ whole genome shotgun (WGS) entry which is preliminary data.</text>
</comment>
<dbReference type="PROSITE" id="PS50878">
    <property type="entry name" value="RT_POL"/>
    <property type="match status" value="1"/>
</dbReference>
<evidence type="ECO:0000313" key="5">
    <source>
        <dbReference type="Proteomes" id="UP001562425"/>
    </source>
</evidence>
<dbReference type="InterPro" id="IPR052560">
    <property type="entry name" value="RdDP_mobile_element"/>
</dbReference>
<dbReference type="InterPro" id="IPR036397">
    <property type="entry name" value="RNaseH_sf"/>
</dbReference>
<evidence type="ECO:0008006" key="6">
    <source>
        <dbReference type="Google" id="ProtNLM"/>
    </source>
</evidence>
<dbReference type="InterPro" id="IPR005135">
    <property type="entry name" value="Endo/exonuclease/phosphatase"/>
</dbReference>
<feature type="compositionally biased region" description="Polar residues" evidence="1">
    <location>
        <begin position="248"/>
        <end position="285"/>
    </location>
</feature>
<sequence length="1336" mass="149341">MANAENATPVRKRRYPPFSTGPFLVMLETTGTANLAPSTLAKKLIGQFGPDFVKAMPVGKKKMKVLMKTARAANELCDFRHKNLTCTIPQRLVETLGVAHIGLEVPDDELKDARAYDKTKCVQFNNPDVLEIRRIKKKTADGGETALTTTVVTFSGLKLPTHVELNYVLYSVKPYNYPMRQCKNCWRFGHGDKGCKSKKRCLFCPEKEVADDHQCDQTNPTCVNCSGKHRADHKDCPKAKEQKEASQKRQQAYSQGPTDWFSSIGRSTTNSVASARPSTTPSAQLQPALAGPSTSQATPRQRAVPGTKNPKRVPAVSESQHEHRPKKRVVVDSHGNEDILPTLELNINEPVANAIKEGVDSTTMSELISKLMDPQEDEVTTEVFRTRVNELLVDKGVFVAARKEMHPKTFHLVAPVGLDAVACQVVCNLGTLTIVSVYIHPDASVSPAELETFLKNIPAPCIVGGDWNAKHSTWGDHRDDARGEALDAAVDAAQMVVLNNGSYTRVDARRSASAIDVTLASADISLLFEWETLDYPYGSDHLPISFGTTSIHSDVTLPAINYKKVDWTLYENLVEEAVTRNRNPTYDEFFQIVKTSLVQACPPPRPLQTTKQVPLPFWDDELDAAKCESRQKFSVWRRSLDYEAYQDYSAAEKRFKDLVKSKRTQSWRAKCDTLDSQTSVKDLWRWAKRYKGRAAGRQQTLRDEQILEEVLDRLAPSSARPPPPPESACDCGRHNGQSYFSIHDLQTVFKQGKDTAPGADDVNYSTIRKLPFNAQVTLVQIFNQIYEDGAIPESWKVFKIIPILKPGKPTDDSKSYRPIALASCFRKTYESMIKEKLEWFLEHNNILPDTVCGFRKGKGTMDALHLLVEEVHTAFSRREHVAMCSIDIQSAYDNVQIPIMLQEFREIGVEACLIKALHGLFGERILTASLDNVTWLVRITWMGLPQGSPLSPLCFNVVIRKPMEPSPTCSIKLDFADDITVAVRGKQVEDSVNTLQTTLDGVVRMLKELGLEVSPPKCAAMIFSKRCLPDVPELYINGAVVEYKEYITLLGINLTPTLSWASQIRMVKRKTSLYVNFMRSVAGQKWGSHPSALLSIYKSCVRSIIDYGSIFFGEAPERELIQLDRIQWNCLRIALGSTKTTHTGSLEALAGIMPLGLRRQMLLAKFVNRRYSLETWHRRHAAPVLNGELPPSFIRKMILQFRSHTGYLTTIQALPCFLYPAAIRQKIISIDFSVQSAIRGEPVSRIPRIVEGIISQKYQNSIVFATDGSKDEDGCGYAVVDGSLQIVKQIKLPKTVSVFLAELLAIRQAVQHIAQHPGREFLILSDSLSSLNSLHS</sequence>
<dbReference type="GO" id="GO:0071897">
    <property type="term" value="P:DNA biosynthetic process"/>
    <property type="evidence" value="ECO:0007669"/>
    <property type="project" value="UniProtKB-ARBA"/>
</dbReference>
<dbReference type="PANTHER" id="PTHR36688:SF2">
    <property type="entry name" value="ENDONUCLEASE_EXONUCLEASE_PHOSPHATASE DOMAIN-CONTAINING PROTEIN"/>
    <property type="match status" value="1"/>
</dbReference>
<dbReference type="CDD" id="cd01650">
    <property type="entry name" value="RT_nLTR_like"/>
    <property type="match status" value="1"/>
</dbReference>
<dbReference type="Pfam" id="PF14529">
    <property type="entry name" value="Exo_endo_phos_2"/>
    <property type="match status" value="1"/>
</dbReference>
<dbReference type="InterPro" id="IPR000477">
    <property type="entry name" value="RT_dom"/>
</dbReference>
<accession>A0ABD1DCF5</accession>
<dbReference type="Gene3D" id="3.30.420.10">
    <property type="entry name" value="Ribonuclease H-like superfamily/Ribonuclease H"/>
    <property type="match status" value="1"/>
</dbReference>
<dbReference type="InterPro" id="IPR036691">
    <property type="entry name" value="Endo/exonu/phosph_ase_sf"/>
</dbReference>
<feature type="compositionally biased region" description="Basic and acidic residues" evidence="1">
    <location>
        <begin position="232"/>
        <end position="247"/>
    </location>
</feature>
<dbReference type="SUPFAM" id="SSF56219">
    <property type="entry name" value="DNase I-like"/>
    <property type="match status" value="1"/>
</dbReference>
<evidence type="ECO:0000259" key="2">
    <source>
        <dbReference type="PROSITE" id="PS50878"/>
    </source>
</evidence>
<reference evidence="4 5" key="1">
    <citation type="submission" date="2024-05" db="EMBL/GenBank/DDBJ databases">
        <title>Culex pipiens pipiens assembly and annotation.</title>
        <authorList>
            <person name="Alout H."/>
            <person name="Durand T."/>
        </authorList>
    </citation>
    <scope>NUCLEOTIDE SEQUENCE [LARGE SCALE GENOMIC DNA]</scope>
    <source>
        <strain evidence="4">HA-2024</strain>
        <tissue evidence="4">Whole body</tissue>
    </source>
</reference>
<dbReference type="PROSITE" id="PS50879">
    <property type="entry name" value="RNASE_H_1"/>
    <property type="match status" value="1"/>
</dbReference>
<dbReference type="InterPro" id="IPR012337">
    <property type="entry name" value="RNaseH-like_sf"/>
</dbReference>
<evidence type="ECO:0000256" key="1">
    <source>
        <dbReference type="SAM" id="MobiDB-lite"/>
    </source>
</evidence>
<dbReference type="InterPro" id="IPR043502">
    <property type="entry name" value="DNA/RNA_pol_sf"/>
</dbReference>
<proteinExistence type="predicted"/>
<evidence type="ECO:0000259" key="3">
    <source>
        <dbReference type="PROSITE" id="PS50879"/>
    </source>
</evidence>
<dbReference type="SUPFAM" id="SSF56672">
    <property type="entry name" value="DNA/RNA polymerases"/>
    <property type="match status" value="1"/>
</dbReference>
<evidence type="ECO:0000313" key="4">
    <source>
        <dbReference type="EMBL" id="KAL1396149.1"/>
    </source>
</evidence>
<feature type="domain" description="Reverse transcriptase" evidence="2">
    <location>
        <begin position="784"/>
        <end position="1054"/>
    </location>
</feature>
<keyword evidence="5" id="KW-1185">Reference proteome</keyword>
<dbReference type="EMBL" id="JBEHCU010006817">
    <property type="protein sequence ID" value="KAL1396149.1"/>
    <property type="molecule type" value="Genomic_DNA"/>
</dbReference>
<organism evidence="4 5">
    <name type="scientific">Culex pipiens pipiens</name>
    <name type="common">Northern house mosquito</name>
    <dbReference type="NCBI Taxonomy" id="38569"/>
    <lineage>
        <taxon>Eukaryota</taxon>
        <taxon>Metazoa</taxon>
        <taxon>Ecdysozoa</taxon>
        <taxon>Arthropoda</taxon>
        <taxon>Hexapoda</taxon>
        <taxon>Insecta</taxon>
        <taxon>Pterygota</taxon>
        <taxon>Neoptera</taxon>
        <taxon>Endopterygota</taxon>
        <taxon>Diptera</taxon>
        <taxon>Nematocera</taxon>
        <taxon>Culicoidea</taxon>
        <taxon>Culicidae</taxon>
        <taxon>Culicinae</taxon>
        <taxon>Culicini</taxon>
        <taxon>Culex</taxon>
        <taxon>Culex</taxon>
    </lineage>
</organism>
<protein>
    <recommendedName>
        <fullName evidence="6">Reverse transcriptase domain-containing protein</fullName>
    </recommendedName>
</protein>
<feature type="domain" description="RNase H type-1" evidence="3">
    <location>
        <begin position="1258"/>
        <end position="1336"/>
    </location>
</feature>
<dbReference type="InterPro" id="IPR002156">
    <property type="entry name" value="RNaseH_domain"/>
</dbReference>
<name>A0ABD1DCF5_CULPP</name>
<gene>
    <name evidence="4" type="ORF">pipiens_010721</name>
</gene>
<feature type="region of interest" description="Disordered" evidence="1">
    <location>
        <begin position="226"/>
        <end position="330"/>
    </location>
</feature>